<comment type="caution">
    <text evidence="7">The sequence shown here is derived from an EMBL/GenBank/DDBJ whole genome shotgun (WGS) entry which is preliminary data.</text>
</comment>
<keyword evidence="5" id="KW-1133">Transmembrane helix</keyword>
<evidence type="ECO:0000313" key="7">
    <source>
        <dbReference type="EMBL" id="KAF4670679.1"/>
    </source>
</evidence>
<dbReference type="InterPro" id="IPR000620">
    <property type="entry name" value="EamA_dom"/>
</dbReference>
<gene>
    <name evidence="7" type="primary">WDR70_1</name>
    <name evidence="7" type="ORF">FOZ61_009522</name>
</gene>
<feature type="transmembrane region" description="Helical" evidence="5">
    <location>
        <begin position="796"/>
        <end position="814"/>
    </location>
</feature>
<dbReference type="PANTHER" id="PTHR16017:SF0">
    <property type="entry name" value="WD REPEAT-CONTAINING PROTEIN 70"/>
    <property type="match status" value="1"/>
</dbReference>
<dbReference type="InterPro" id="IPR001680">
    <property type="entry name" value="WD40_rpt"/>
</dbReference>
<evidence type="ECO:0000259" key="6">
    <source>
        <dbReference type="Pfam" id="PF00892"/>
    </source>
</evidence>
<feature type="compositionally biased region" description="Acidic residues" evidence="4">
    <location>
        <begin position="1398"/>
        <end position="1418"/>
    </location>
</feature>
<keyword evidence="5" id="KW-0472">Membrane</keyword>
<feature type="compositionally biased region" description="Basic and acidic residues" evidence="4">
    <location>
        <begin position="527"/>
        <end position="564"/>
    </location>
</feature>
<feature type="repeat" description="WD" evidence="3">
    <location>
        <begin position="152"/>
        <end position="179"/>
    </location>
</feature>
<dbReference type="InterPro" id="IPR037185">
    <property type="entry name" value="EmrE-like"/>
</dbReference>
<evidence type="ECO:0000256" key="3">
    <source>
        <dbReference type="PROSITE-ProRule" id="PRU00221"/>
    </source>
</evidence>
<feature type="transmembrane region" description="Helical" evidence="5">
    <location>
        <begin position="965"/>
        <end position="984"/>
    </location>
</feature>
<feature type="transmembrane region" description="Helical" evidence="5">
    <location>
        <begin position="854"/>
        <end position="875"/>
    </location>
</feature>
<dbReference type="SMART" id="SM00320">
    <property type="entry name" value="WD40"/>
    <property type="match status" value="7"/>
</dbReference>
<feature type="domain" description="EamA" evidence="6">
    <location>
        <begin position="1081"/>
        <end position="1209"/>
    </location>
</feature>
<dbReference type="SUPFAM" id="SSF50978">
    <property type="entry name" value="WD40 repeat-like"/>
    <property type="match status" value="1"/>
</dbReference>
<evidence type="ECO:0000256" key="2">
    <source>
        <dbReference type="ARBA" id="ARBA00022737"/>
    </source>
</evidence>
<dbReference type="Gene3D" id="1.10.3730.20">
    <property type="match status" value="1"/>
</dbReference>
<feature type="transmembrane region" description="Helical" evidence="5">
    <location>
        <begin position="826"/>
        <end position="842"/>
    </location>
</feature>
<dbReference type="Pfam" id="PF00400">
    <property type="entry name" value="WD40"/>
    <property type="match status" value="3"/>
</dbReference>
<dbReference type="Pfam" id="PF00892">
    <property type="entry name" value="EamA"/>
    <property type="match status" value="3"/>
</dbReference>
<feature type="transmembrane region" description="Helical" evidence="5">
    <location>
        <begin position="1108"/>
        <end position="1128"/>
    </location>
</feature>
<feature type="transmembrane region" description="Helical" evidence="5">
    <location>
        <begin position="1075"/>
        <end position="1096"/>
    </location>
</feature>
<feature type="transmembrane region" description="Helical" evidence="5">
    <location>
        <begin position="1140"/>
        <end position="1161"/>
    </location>
</feature>
<keyword evidence="1 3" id="KW-0853">WD repeat</keyword>
<feature type="region of interest" description="Disordered" evidence="4">
    <location>
        <begin position="1391"/>
        <end position="1418"/>
    </location>
</feature>
<feature type="repeat" description="WD" evidence="3">
    <location>
        <begin position="360"/>
        <end position="392"/>
    </location>
</feature>
<feature type="transmembrane region" description="Helical" evidence="5">
    <location>
        <begin position="887"/>
        <end position="907"/>
    </location>
</feature>
<keyword evidence="2" id="KW-0677">Repeat</keyword>
<dbReference type="PROSITE" id="PS50082">
    <property type="entry name" value="WD_REPEATS_2"/>
    <property type="match status" value="3"/>
</dbReference>
<dbReference type="PANTHER" id="PTHR16017">
    <property type="entry name" value="GASTRULATION DEFECTIVE PROTEIN 1-RELATED"/>
    <property type="match status" value="1"/>
</dbReference>
<dbReference type="InterPro" id="IPR036322">
    <property type="entry name" value="WD40_repeat_dom_sf"/>
</dbReference>
<organism evidence="7 8">
    <name type="scientific">Perkinsus olseni</name>
    <name type="common">Perkinsus atlanticus</name>
    <dbReference type="NCBI Taxonomy" id="32597"/>
    <lineage>
        <taxon>Eukaryota</taxon>
        <taxon>Sar</taxon>
        <taxon>Alveolata</taxon>
        <taxon>Perkinsozoa</taxon>
        <taxon>Perkinsea</taxon>
        <taxon>Perkinsida</taxon>
        <taxon>Perkinsidae</taxon>
        <taxon>Perkinsus</taxon>
    </lineage>
</organism>
<feature type="domain" description="EamA" evidence="6">
    <location>
        <begin position="709"/>
        <end position="838"/>
    </location>
</feature>
<evidence type="ECO:0000313" key="8">
    <source>
        <dbReference type="Proteomes" id="UP000570595"/>
    </source>
</evidence>
<dbReference type="EMBL" id="JABAHT010000007">
    <property type="protein sequence ID" value="KAF4670679.1"/>
    <property type="molecule type" value="Genomic_DNA"/>
</dbReference>
<feature type="transmembrane region" description="Helical" evidence="5">
    <location>
        <begin position="1311"/>
        <end position="1332"/>
    </location>
</feature>
<protein>
    <submittedName>
        <fullName evidence="7">WD repeat-containing protein 70</fullName>
    </submittedName>
</protein>
<feature type="transmembrane region" description="Helical" evidence="5">
    <location>
        <begin position="769"/>
        <end position="790"/>
    </location>
</feature>
<feature type="transmembrane region" description="Helical" evidence="5">
    <location>
        <begin position="1226"/>
        <end position="1248"/>
    </location>
</feature>
<feature type="region of interest" description="Disordered" evidence="4">
    <location>
        <begin position="13"/>
        <end position="32"/>
    </location>
</feature>
<dbReference type="InterPro" id="IPR051858">
    <property type="entry name" value="WD_repeat_GAD-1"/>
</dbReference>
<feature type="transmembrane region" description="Helical" evidence="5">
    <location>
        <begin position="1260"/>
        <end position="1278"/>
    </location>
</feature>
<dbReference type="GO" id="GO:0016020">
    <property type="term" value="C:membrane"/>
    <property type="evidence" value="ECO:0007669"/>
    <property type="project" value="InterPro"/>
</dbReference>
<feature type="transmembrane region" description="Helical" evidence="5">
    <location>
        <begin position="1197"/>
        <end position="1214"/>
    </location>
</feature>
<feature type="region of interest" description="Disordered" evidence="4">
    <location>
        <begin position="526"/>
        <end position="579"/>
    </location>
</feature>
<keyword evidence="5" id="KW-0812">Transmembrane</keyword>
<dbReference type="OrthoDB" id="10264376at2759"/>
<reference evidence="7 8" key="1">
    <citation type="submission" date="2020-04" db="EMBL/GenBank/DDBJ databases">
        <title>Perkinsus olseni comparative genomics.</title>
        <authorList>
            <person name="Bogema D.R."/>
        </authorList>
    </citation>
    <scope>NUCLEOTIDE SEQUENCE [LARGE SCALE GENOMIC DNA]</scope>
    <source>
        <strain evidence="7">ATCC PRA-179</strain>
    </source>
</reference>
<feature type="repeat" description="WD" evidence="3">
    <location>
        <begin position="249"/>
        <end position="285"/>
    </location>
</feature>
<feature type="region of interest" description="Disordered" evidence="4">
    <location>
        <begin position="106"/>
        <end position="135"/>
    </location>
</feature>
<sequence length="1418" mass="157178">MSDDEAEMAELRAVREGRGFTSRGRAAHRQENEDITATTRYWSQYRASRSAAASPTLVPSVKPVRGSYDVFQYLFELWPRRRFGKKGNRVDEEAVHKEHIRVPVEEPPTVAAQALAGGESEEDDDDRREAPSRIPDTHEICLDLCPESHKSLTALSMDPKGSRMVTGGTDGMVRYWDLNGINAMDPKPFREFAPQEGYPINCVRFSNTGGQVLVLPADARCRIHDRNGTSAPVQQSVKGDQYIRDLQHTKGHTATITDGHWHPMDPSKWITSSLDCTIRIWDINTPGTGMDMWIPCIHTLKCVDKRGICGGRGGVENQLFVNSCGFKPYDGGFIVAGCSDGSLQLFNERKRYGKADMIARTAHTDVVTSVNVLEDGQRMLSRSLDGTMKLWDCRKLRASTPVRTWGDLPCTDEHTDITVSPDESLALTGTSDGRVVAFDLQSESVDPIKSYPFRTQSAVRTLWHPVLQQIIVACSDGNAYFLYDRYQSVHGALLFAQHSVPKKKPIEEQYMPQKIYNYDEMVQRGGQFRETRSGKLRRTRDADKRRDKQRRERMGIPDPDEQHKVKPAAPPPESTEPTVFGNKLNVEKEKYIDEDPQKTLLAVDTNKGDSFVSQAYAKTQPHNILDYSDVKSAGDRLLSKKRYCPKCGVKMCTCGYLTALEKEEARKRRRTEVADGEYMDFQRYEQWYEWRRVEGNGLAASAPSVTWRAYALLIITMFILSGWQVEGKVIFLKQKLNPLTFSLYRQGLAAAVLLFFIDRSFKLPARADLPLLVYLGAVTGAATVAFLVGLELSSPLIASMLQPTVLVFAYILGILRGTEHRSTKRVLGVVTCVAAAVGAVISGEHVDDAHPVDWSVLLGGLLILLQCILTSSIIVLQRGLRHLSPPYLTGSSYLIGSITTLLLLLSWRGTCVALELDCGVITFALGYSGSSSTEGLVLLLYAVLLATCFVYCAMNWCNRQTSPSVVASFMTLQPVTTAIVQYWFLQETPSVMQVLFFPFIVAGVTLVSATANRLQERPPEDVVDKAREMQQLEDVETGRPAAGKKQQHLTSGLEELSQLSQTMAWLRVLQERCSISPVALAYILLFANLVIGSGWEVGTKLALSKLDINLLTLAFYRQFLGCIVLLVVDRSFKLPKKEDVMPLAVLGVCTSLAILCFFKGVQLTTPLICALLHPTLLVFCYALGIIQGCETYSRRRVVGVVLSVGAAMASSLLGEEFRDGTRSVNWSILLGSLIILAGVFFAAAAVVYQRESIHLPFIYVEGYAYVFASLTTLIFIIISRLGCIFSPDTCSDMTLDLGLIGDDGALHFEGWLLLLYGVLLISCFLYCSINWANRQTSPSVVASFATLQPVGTGTFQYLVTGKQVVSLPQVGMYLFVVVGVVLVSVGHPREQEPIKSSDDEETLASDLEDGVTVEDELE</sequence>
<evidence type="ECO:0000256" key="1">
    <source>
        <dbReference type="ARBA" id="ARBA00022574"/>
    </source>
</evidence>
<feature type="transmembrane region" description="Helical" evidence="5">
    <location>
        <begin position="990"/>
        <end position="1009"/>
    </location>
</feature>
<feature type="transmembrane region" description="Helical" evidence="5">
    <location>
        <begin position="1339"/>
        <end position="1358"/>
    </location>
</feature>
<dbReference type="Gene3D" id="2.130.10.10">
    <property type="entry name" value="YVTN repeat-like/Quinoprotein amine dehydrogenase"/>
    <property type="match status" value="3"/>
</dbReference>
<dbReference type="GO" id="GO:0005634">
    <property type="term" value="C:nucleus"/>
    <property type="evidence" value="ECO:0007669"/>
    <property type="project" value="TreeGrafter"/>
</dbReference>
<proteinExistence type="predicted"/>
<accession>A0A7J6MGE7</accession>
<feature type="transmembrane region" description="Helical" evidence="5">
    <location>
        <begin position="1167"/>
        <end position="1185"/>
    </location>
</feature>
<feature type="transmembrane region" description="Helical" evidence="5">
    <location>
        <begin position="935"/>
        <end position="953"/>
    </location>
</feature>
<dbReference type="PROSITE" id="PS50294">
    <property type="entry name" value="WD_REPEATS_REGION"/>
    <property type="match status" value="3"/>
</dbReference>
<feature type="transmembrane region" description="Helical" evidence="5">
    <location>
        <begin position="737"/>
        <end position="757"/>
    </location>
</feature>
<dbReference type="GO" id="GO:0035861">
    <property type="term" value="C:site of double-strand break"/>
    <property type="evidence" value="ECO:0007669"/>
    <property type="project" value="TreeGrafter"/>
</dbReference>
<dbReference type="InterPro" id="IPR015943">
    <property type="entry name" value="WD40/YVTN_repeat-like_dom_sf"/>
</dbReference>
<feature type="transmembrane region" description="Helical" evidence="5">
    <location>
        <begin position="1370"/>
        <end position="1387"/>
    </location>
</feature>
<name>A0A7J6MGE7_PEROL</name>
<dbReference type="Proteomes" id="UP000570595">
    <property type="component" value="Unassembled WGS sequence"/>
</dbReference>
<feature type="domain" description="EamA" evidence="6">
    <location>
        <begin position="858"/>
        <end position="1008"/>
    </location>
</feature>
<dbReference type="SUPFAM" id="SSF103481">
    <property type="entry name" value="Multidrug resistance efflux transporter EmrE"/>
    <property type="match status" value="4"/>
</dbReference>
<evidence type="ECO:0000256" key="4">
    <source>
        <dbReference type="SAM" id="MobiDB-lite"/>
    </source>
</evidence>
<evidence type="ECO:0000256" key="5">
    <source>
        <dbReference type="SAM" id="Phobius"/>
    </source>
</evidence>